<feature type="transmembrane region" description="Helical" evidence="1">
    <location>
        <begin position="12"/>
        <end position="36"/>
    </location>
</feature>
<reference evidence="2 3" key="1">
    <citation type="submission" date="2016-07" db="EMBL/GenBank/DDBJ databases">
        <title>Pervasive Adenine N6-methylation of Active Genes in Fungi.</title>
        <authorList>
            <consortium name="DOE Joint Genome Institute"/>
            <person name="Mondo S.J."/>
            <person name="Dannebaum R.O."/>
            <person name="Kuo R.C."/>
            <person name="Labutti K."/>
            <person name="Haridas S."/>
            <person name="Kuo A."/>
            <person name="Salamov A."/>
            <person name="Ahrendt S.R."/>
            <person name="Lipzen A."/>
            <person name="Sullivan W."/>
            <person name="Andreopoulos W.B."/>
            <person name="Clum A."/>
            <person name="Lindquist E."/>
            <person name="Daum C."/>
            <person name="Ramamoorthy G.K."/>
            <person name="Gryganskyi A."/>
            <person name="Culley D."/>
            <person name="Magnuson J.K."/>
            <person name="James T.Y."/>
            <person name="O'Malley M.A."/>
            <person name="Stajich J.E."/>
            <person name="Spatafora J.W."/>
            <person name="Visel A."/>
            <person name="Grigoriev I.V."/>
        </authorList>
    </citation>
    <scope>NUCLEOTIDE SEQUENCE [LARGE SCALE GENOMIC DNA]</scope>
    <source>
        <strain evidence="2 3">JEL800</strain>
    </source>
</reference>
<keyword evidence="3" id="KW-1185">Reference proteome</keyword>
<dbReference type="OrthoDB" id="2100544at2759"/>
<feature type="transmembrane region" description="Helical" evidence="1">
    <location>
        <begin position="57"/>
        <end position="75"/>
    </location>
</feature>
<feature type="transmembrane region" description="Helical" evidence="1">
    <location>
        <begin position="236"/>
        <end position="258"/>
    </location>
</feature>
<organism evidence="2 3">
    <name type="scientific">Rhizoclosmatium globosum</name>
    <dbReference type="NCBI Taxonomy" id="329046"/>
    <lineage>
        <taxon>Eukaryota</taxon>
        <taxon>Fungi</taxon>
        <taxon>Fungi incertae sedis</taxon>
        <taxon>Chytridiomycota</taxon>
        <taxon>Chytridiomycota incertae sedis</taxon>
        <taxon>Chytridiomycetes</taxon>
        <taxon>Chytridiales</taxon>
        <taxon>Chytriomycetaceae</taxon>
        <taxon>Rhizoclosmatium</taxon>
    </lineage>
</organism>
<feature type="transmembrane region" description="Helical" evidence="1">
    <location>
        <begin position="128"/>
        <end position="150"/>
    </location>
</feature>
<keyword evidence="1" id="KW-0812">Transmembrane</keyword>
<dbReference type="EMBL" id="MCGO01000030">
    <property type="protein sequence ID" value="ORY41911.1"/>
    <property type="molecule type" value="Genomic_DNA"/>
</dbReference>
<evidence type="ECO:0000256" key="1">
    <source>
        <dbReference type="SAM" id="Phobius"/>
    </source>
</evidence>
<comment type="caution">
    <text evidence="2">The sequence shown here is derived from an EMBL/GenBank/DDBJ whole genome shotgun (WGS) entry which is preliminary data.</text>
</comment>
<evidence type="ECO:0000313" key="3">
    <source>
        <dbReference type="Proteomes" id="UP000193642"/>
    </source>
</evidence>
<keyword evidence="1" id="KW-1133">Transmembrane helix</keyword>
<keyword evidence="1" id="KW-0472">Membrane</keyword>
<proteinExistence type="predicted"/>
<dbReference type="Proteomes" id="UP000193642">
    <property type="component" value="Unassembled WGS sequence"/>
</dbReference>
<evidence type="ECO:0000313" key="2">
    <source>
        <dbReference type="EMBL" id="ORY41911.1"/>
    </source>
</evidence>
<gene>
    <name evidence="2" type="ORF">BCR33DRAFT_718568</name>
</gene>
<name>A0A1Y2C4H3_9FUNG</name>
<feature type="transmembrane region" description="Helical" evidence="1">
    <location>
        <begin position="162"/>
        <end position="187"/>
    </location>
</feature>
<feature type="transmembrane region" description="Helical" evidence="1">
    <location>
        <begin position="87"/>
        <end position="108"/>
    </location>
</feature>
<protein>
    <submittedName>
        <fullName evidence="2">Uncharacterized protein</fullName>
    </submittedName>
</protein>
<feature type="transmembrane region" description="Helical" evidence="1">
    <location>
        <begin position="207"/>
        <end position="230"/>
    </location>
</feature>
<dbReference type="AlphaFoldDB" id="A0A1Y2C4H3"/>
<accession>A0A1Y2C4H3</accession>
<sequence>MTLPHDGIDLDVSIYGYVALLSFSLLQMIFFVVLMLRSSNQNEKRVEKDTFFSPINKALIGIFASFIIQNISEILRRIPRNVASFRIGSVTSYIGLSGAEYGALMYSWIRSKGIIELIMPNQFNRIRVFVAIAPVLLFAEVFSSTANQILIDDPSITKPVSFVHFICTILAGLTVITSDTLFIYIFIKYLRETQAETHVVDAKFTIIAKYGIWAIVFEYCAFVLFVIALFTPEIVSAGFIMVAGGFCMNCVGIALVYIKIKIQRLPAGSVRGTSGIRSETASEVSKSQLHTFTRSLSIHKKSNS</sequence>